<feature type="transmembrane region" description="Helical" evidence="1">
    <location>
        <begin position="412"/>
        <end position="430"/>
    </location>
</feature>
<accession>A0ABT1IXC9</accession>
<keyword evidence="1" id="KW-0472">Membrane</keyword>
<proteinExistence type="predicted"/>
<name>A0ABT1IXC9_9ACTN</name>
<keyword evidence="1" id="KW-0812">Transmembrane</keyword>
<keyword evidence="2" id="KW-0328">Glycosyltransferase</keyword>
<feature type="transmembrane region" description="Helical" evidence="1">
    <location>
        <begin position="79"/>
        <end position="102"/>
    </location>
</feature>
<feature type="transmembrane region" description="Helical" evidence="1">
    <location>
        <begin position="114"/>
        <end position="135"/>
    </location>
</feature>
<feature type="transmembrane region" description="Helical" evidence="1">
    <location>
        <begin position="386"/>
        <end position="405"/>
    </location>
</feature>
<reference evidence="2 3" key="1">
    <citation type="submission" date="2022-06" db="EMBL/GenBank/DDBJ databases">
        <title>Sequencing the genomes of 1000 actinobacteria strains.</title>
        <authorList>
            <person name="Klenk H.-P."/>
        </authorList>
    </citation>
    <scope>NUCLEOTIDE SEQUENCE [LARGE SCALE GENOMIC DNA]</scope>
    <source>
        <strain evidence="2 3">DSM 41656</strain>
    </source>
</reference>
<evidence type="ECO:0000256" key="1">
    <source>
        <dbReference type="SAM" id="Phobius"/>
    </source>
</evidence>
<evidence type="ECO:0000313" key="2">
    <source>
        <dbReference type="EMBL" id="MCP2309800.1"/>
    </source>
</evidence>
<dbReference type="EC" id="2.4.2.46" evidence="2"/>
<feature type="transmembrane region" description="Helical" evidence="1">
    <location>
        <begin position="293"/>
        <end position="309"/>
    </location>
</feature>
<keyword evidence="1" id="KW-1133">Transmembrane helix</keyword>
<feature type="transmembrane region" description="Helical" evidence="1">
    <location>
        <begin position="321"/>
        <end position="340"/>
    </location>
</feature>
<dbReference type="Proteomes" id="UP001206483">
    <property type="component" value="Unassembled WGS sequence"/>
</dbReference>
<gene>
    <name evidence="2" type="ORF">FHR36_002933</name>
</gene>
<dbReference type="EMBL" id="JAMZDX010000003">
    <property type="protein sequence ID" value="MCP2309800.1"/>
    <property type="molecule type" value="Genomic_DNA"/>
</dbReference>
<feature type="transmembrane region" description="Helical" evidence="1">
    <location>
        <begin position="450"/>
        <end position="466"/>
    </location>
</feature>
<feature type="transmembrane region" description="Helical" evidence="1">
    <location>
        <begin position="268"/>
        <end position="287"/>
    </location>
</feature>
<feature type="transmembrane region" description="Helical" evidence="1">
    <location>
        <begin position="191"/>
        <end position="212"/>
    </location>
</feature>
<keyword evidence="2" id="KW-0808">Transferase</keyword>
<dbReference type="GO" id="GO:0016757">
    <property type="term" value="F:glycosyltransferase activity"/>
    <property type="evidence" value="ECO:0007669"/>
    <property type="project" value="UniProtKB-KW"/>
</dbReference>
<dbReference type="RefSeq" id="WP_253797137.1">
    <property type="nucleotide sequence ID" value="NZ_BAAAUB010000008.1"/>
</dbReference>
<keyword evidence="3" id="KW-1185">Reference proteome</keyword>
<feature type="transmembrane region" description="Helical" evidence="1">
    <location>
        <begin position="487"/>
        <end position="509"/>
    </location>
</feature>
<sequence>MASLPTGQTPVAVHDGADTATGRSIPAQAGARPAAARPAGPRAGLVALEAVLAVAVAFGFTVLSMAIKVNPMTRVGQVSGLAALQLRFILVAIVLALGWWAVSRRISPGTGLRLACASLAGLATGLYAGGIAVALRGTPWPLNGFHGDAGQLEDWSVLIQHGKPISGVYPPLFPYLLSYWTQFLNPGQPGAALKILTLILTALAGPAVYLAWRLLLPPVWALAIGVVPVFPIFTAAKPYVDIVLLVLVPVFAHFLGRLLRSGGRTTKGALLVGAAYGVVFALFFLWYSGWFVWSAPGALACLVATLVAVSRGGRAATVRALLTLAATGVVFLVMAGPYLLRLLAGSGTPDSYMYFDTQTDPAYFTMWLGDLPGGYTHATWPLPGELGGVGVFVVLLLIGVGVALWLGAELPVVQVAGFFMVGSFLLRYWFASHMERDQLVQLYPRTSSELLYCCLAMVGMAAYLAVRRFSVRTRAVDAPRRPAGSAMRAGGAALAALTLFFALAGSATVDRFMPSNEHSLGWLAWVAHSSQLPNGKCPKFAPNHVCEAPLPSR</sequence>
<feature type="transmembrane region" description="Helical" evidence="1">
    <location>
        <begin position="219"/>
        <end position="236"/>
    </location>
</feature>
<protein>
    <submittedName>
        <fullName evidence="2">Galactan 5-O-arabinofuranosyltransferase</fullName>
        <ecNumber evidence="2">2.4.2.46</ecNumber>
    </submittedName>
</protein>
<feature type="transmembrane region" description="Helical" evidence="1">
    <location>
        <begin position="45"/>
        <end position="67"/>
    </location>
</feature>
<evidence type="ECO:0000313" key="3">
    <source>
        <dbReference type="Proteomes" id="UP001206483"/>
    </source>
</evidence>
<organism evidence="2 3">
    <name type="scientific">Kitasatospora paracochleata</name>
    <dbReference type="NCBI Taxonomy" id="58354"/>
    <lineage>
        <taxon>Bacteria</taxon>
        <taxon>Bacillati</taxon>
        <taxon>Actinomycetota</taxon>
        <taxon>Actinomycetes</taxon>
        <taxon>Kitasatosporales</taxon>
        <taxon>Streptomycetaceae</taxon>
        <taxon>Kitasatospora</taxon>
    </lineage>
</organism>
<feature type="transmembrane region" description="Helical" evidence="1">
    <location>
        <begin position="242"/>
        <end position="259"/>
    </location>
</feature>
<comment type="caution">
    <text evidence="2">The sequence shown here is derived from an EMBL/GenBank/DDBJ whole genome shotgun (WGS) entry which is preliminary data.</text>
</comment>